<protein>
    <submittedName>
        <fullName evidence="1">5264_t:CDS:1</fullName>
    </submittedName>
</protein>
<evidence type="ECO:0000313" key="1">
    <source>
        <dbReference type="EMBL" id="CAG8851359.1"/>
    </source>
</evidence>
<comment type="caution">
    <text evidence="1">The sequence shown here is derived from an EMBL/GenBank/DDBJ whole genome shotgun (WGS) entry which is preliminary data.</text>
</comment>
<gene>
    <name evidence="1" type="ORF">GMARGA_LOCUS40699</name>
</gene>
<reference evidence="1 2" key="1">
    <citation type="submission" date="2021-06" db="EMBL/GenBank/DDBJ databases">
        <authorList>
            <person name="Kallberg Y."/>
            <person name="Tangrot J."/>
            <person name="Rosling A."/>
        </authorList>
    </citation>
    <scope>NUCLEOTIDE SEQUENCE [LARGE SCALE GENOMIC DNA]</scope>
    <source>
        <strain evidence="1 2">120-4 pot B 10/14</strain>
    </source>
</reference>
<feature type="non-terminal residue" evidence="1">
    <location>
        <position position="1"/>
    </location>
</feature>
<dbReference type="Proteomes" id="UP000789901">
    <property type="component" value="Unassembled WGS sequence"/>
</dbReference>
<dbReference type="Gene3D" id="3.40.50.300">
    <property type="entry name" value="P-loop containing nucleotide triphosphate hydrolases"/>
    <property type="match status" value="1"/>
</dbReference>
<proteinExistence type="predicted"/>
<keyword evidence="2" id="KW-1185">Reference proteome</keyword>
<dbReference type="InterPro" id="IPR027417">
    <property type="entry name" value="P-loop_NTPase"/>
</dbReference>
<evidence type="ECO:0000313" key="2">
    <source>
        <dbReference type="Proteomes" id="UP000789901"/>
    </source>
</evidence>
<sequence length="310" mass="37419">TSKFEPWTNFDTYEEYITQTEKQSTLQILKAKEYFAKELIKIIVKNWKYEYQRDQFEETEENIIELMTKEHDNFELTDLKTRIRLTKNECLQHYLSTLKTRQLREKLNNIFDKPSKEGVLKTLNTSKLIPIRVQPLTEYEVKLTKTKLPFNKPYELTNISPFNEPLFNQLTLMEHLEENLYIRIAANKKLQLTEEQYQNWQQQMFQKIEKQYNTLYNEGRQFSLKNIMKNQIKEGYDNLHEMLNHDQLKLNFIAIDGAIAVGKTIACHWLKTWLQSYEQNVILREEITLQHKDLLKMFYANPENMDLHYN</sequence>
<name>A0ABN7XBV0_GIGMA</name>
<accession>A0ABN7XBV0</accession>
<dbReference type="EMBL" id="CAJVQB010105676">
    <property type="protein sequence ID" value="CAG8851359.1"/>
    <property type="molecule type" value="Genomic_DNA"/>
</dbReference>
<organism evidence="1 2">
    <name type="scientific">Gigaspora margarita</name>
    <dbReference type="NCBI Taxonomy" id="4874"/>
    <lineage>
        <taxon>Eukaryota</taxon>
        <taxon>Fungi</taxon>
        <taxon>Fungi incertae sedis</taxon>
        <taxon>Mucoromycota</taxon>
        <taxon>Glomeromycotina</taxon>
        <taxon>Glomeromycetes</taxon>
        <taxon>Diversisporales</taxon>
        <taxon>Gigasporaceae</taxon>
        <taxon>Gigaspora</taxon>
    </lineage>
</organism>